<dbReference type="RefSeq" id="WP_182933301.1">
    <property type="nucleotide sequence ID" value="NZ_CP136584.1"/>
</dbReference>
<evidence type="ECO:0000313" key="2">
    <source>
        <dbReference type="Proteomes" id="UP001302667"/>
    </source>
</evidence>
<dbReference type="InterPro" id="IPR010260">
    <property type="entry name" value="AlpA"/>
</dbReference>
<protein>
    <submittedName>
        <fullName evidence="1">AlpA family phage regulatory protein</fullName>
    </submittedName>
</protein>
<reference evidence="1 2" key="1">
    <citation type="submission" date="2023-10" db="EMBL/GenBank/DDBJ databases">
        <title>Genome analysis of psychrotrophic aerobic bacterium Aeromonas allosaccharophila BIM B-1809 isolated from infected fish.</title>
        <authorList>
            <person name="Leanovich S.I."/>
            <person name="Sidarenka A.V."/>
            <person name="Akhremchuk A.E."/>
            <person name="Sikolenko M.A."/>
            <person name="Valentovich L.N."/>
        </authorList>
    </citation>
    <scope>NUCLEOTIDE SEQUENCE [LARGE SCALE GENOMIC DNA]</scope>
    <source>
        <strain evidence="1 2">BIM B-1809</strain>
    </source>
</reference>
<dbReference type="EMBL" id="CP136584">
    <property type="protein sequence ID" value="WOE66361.1"/>
    <property type="molecule type" value="Genomic_DNA"/>
</dbReference>
<dbReference type="Gene3D" id="1.10.238.160">
    <property type="match status" value="1"/>
</dbReference>
<evidence type="ECO:0000313" key="1">
    <source>
        <dbReference type="EMBL" id="WOE66361.1"/>
    </source>
</evidence>
<sequence>MSVVNHDVTAERAAILAIYGASERLCRESERKQITTISRSRAWELERQGKFPMRRKLGNNSCAWLLSDLLLWLHQQPEANQNKPA</sequence>
<organism evidence="1 2">
    <name type="scientific">Aeromonas allosaccharophila</name>
    <dbReference type="NCBI Taxonomy" id="656"/>
    <lineage>
        <taxon>Bacteria</taxon>
        <taxon>Pseudomonadati</taxon>
        <taxon>Pseudomonadota</taxon>
        <taxon>Gammaproteobacteria</taxon>
        <taxon>Aeromonadales</taxon>
        <taxon>Aeromonadaceae</taxon>
        <taxon>Aeromonas</taxon>
    </lineage>
</organism>
<name>A0ABZ0FAC2_9GAMM</name>
<gene>
    <name evidence="1" type="ORF">RY972_20635</name>
</gene>
<proteinExistence type="predicted"/>
<accession>A0ABZ0FAC2</accession>
<dbReference type="Pfam" id="PF05930">
    <property type="entry name" value="Phage_AlpA"/>
    <property type="match status" value="1"/>
</dbReference>
<dbReference type="Proteomes" id="UP001302667">
    <property type="component" value="Chromosome"/>
</dbReference>
<keyword evidence="2" id="KW-1185">Reference proteome</keyword>